<evidence type="ECO:0000256" key="4">
    <source>
        <dbReference type="ARBA" id="ARBA00023136"/>
    </source>
</evidence>
<reference evidence="6" key="2">
    <citation type="submission" date="2021-08" db="EMBL/GenBank/DDBJ databases">
        <authorList>
            <person name="Tani A."/>
            <person name="Ola A."/>
            <person name="Ogura Y."/>
            <person name="Katsura K."/>
            <person name="Hayashi T."/>
        </authorList>
    </citation>
    <scope>NUCLEOTIDE SEQUENCE</scope>
    <source>
        <strain evidence="6">DSM 23632</strain>
    </source>
</reference>
<keyword evidence="2 5" id="KW-0812">Transmembrane</keyword>
<feature type="transmembrane region" description="Helical" evidence="5">
    <location>
        <begin position="50"/>
        <end position="67"/>
    </location>
</feature>
<dbReference type="RefSeq" id="WP_238180790.1">
    <property type="nucleotide sequence ID" value="NZ_BPRB01000011.1"/>
</dbReference>
<protein>
    <recommendedName>
        <fullName evidence="8">DoxX family protein</fullName>
    </recommendedName>
</protein>
<organism evidence="6 7">
    <name type="scientific">Methylobacterium trifolii</name>
    <dbReference type="NCBI Taxonomy" id="1003092"/>
    <lineage>
        <taxon>Bacteria</taxon>
        <taxon>Pseudomonadati</taxon>
        <taxon>Pseudomonadota</taxon>
        <taxon>Alphaproteobacteria</taxon>
        <taxon>Hyphomicrobiales</taxon>
        <taxon>Methylobacteriaceae</taxon>
        <taxon>Methylobacterium</taxon>
    </lineage>
</organism>
<comment type="caution">
    <text evidence="6">The sequence shown here is derived from an EMBL/GenBank/DDBJ whole genome shotgun (WGS) entry which is preliminary data.</text>
</comment>
<dbReference type="Proteomes" id="UP001055057">
    <property type="component" value="Unassembled WGS sequence"/>
</dbReference>
<keyword evidence="3 5" id="KW-1133">Transmembrane helix</keyword>
<comment type="subcellular location">
    <subcellularLocation>
        <location evidence="1">Membrane</location>
        <topology evidence="1">Multi-pass membrane protein</topology>
    </subcellularLocation>
</comment>
<dbReference type="InterPro" id="IPR032808">
    <property type="entry name" value="DoxX"/>
</dbReference>
<reference evidence="6" key="1">
    <citation type="journal article" date="2021" name="Front. Microbiol.">
        <title>Comprehensive Comparative Genomics and Phenotyping of Methylobacterium Species.</title>
        <authorList>
            <person name="Alessa O."/>
            <person name="Ogura Y."/>
            <person name="Fujitani Y."/>
            <person name="Takami H."/>
            <person name="Hayashi T."/>
            <person name="Sahin N."/>
            <person name="Tani A."/>
        </authorList>
    </citation>
    <scope>NUCLEOTIDE SEQUENCE</scope>
    <source>
        <strain evidence="6">DSM 23632</strain>
    </source>
</reference>
<evidence type="ECO:0000256" key="5">
    <source>
        <dbReference type="SAM" id="Phobius"/>
    </source>
</evidence>
<evidence type="ECO:0000256" key="2">
    <source>
        <dbReference type="ARBA" id="ARBA00022692"/>
    </source>
</evidence>
<dbReference type="EMBL" id="BPRB01000011">
    <property type="protein sequence ID" value="GJE58155.1"/>
    <property type="molecule type" value="Genomic_DNA"/>
</dbReference>
<evidence type="ECO:0000313" key="7">
    <source>
        <dbReference type="Proteomes" id="UP001055057"/>
    </source>
</evidence>
<accession>A0ABQ4TWA2</accession>
<evidence type="ECO:0000256" key="1">
    <source>
        <dbReference type="ARBA" id="ARBA00004141"/>
    </source>
</evidence>
<sequence length="130" mass="13572">MPGTGPRARIAGATLRWLLAAGFAVAGGMKLIASEFEVAGFRHFEYDPWLMYAVGAAQVIGAALLLFRGYAAIGAGLLALVMVGAVASHLRAGDPVLTALPPLILLTLLLFVAYAQRRRLRQAALAIAGS</sequence>
<evidence type="ECO:0000313" key="6">
    <source>
        <dbReference type="EMBL" id="GJE58155.1"/>
    </source>
</evidence>
<evidence type="ECO:0008006" key="8">
    <source>
        <dbReference type="Google" id="ProtNLM"/>
    </source>
</evidence>
<feature type="transmembrane region" description="Helical" evidence="5">
    <location>
        <begin position="72"/>
        <end position="90"/>
    </location>
</feature>
<gene>
    <name evidence="6" type="ORF">MPOCJGCO_0233</name>
</gene>
<keyword evidence="7" id="KW-1185">Reference proteome</keyword>
<feature type="transmembrane region" description="Helical" evidence="5">
    <location>
        <begin position="96"/>
        <end position="115"/>
    </location>
</feature>
<keyword evidence="4 5" id="KW-0472">Membrane</keyword>
<evidence type="ECO:0000256" key="3">
    <source>
        <dbReference type="ARBA" id="ARBA00022989"/>
    </source>
</evidence>
<proteinExistence type="predicted"/>
<dbReference type="Pfam" id="PF13564">
    <property type="entry name" value="DoxX_2"/>
    <property type="match status" value="1"/>
</dbReference>
<name>A0ABQ4TWA2_9HYPH</name>